<dbReference type="InterPro" id="IPR010129">
    <property type="entry name" value="T1SS_HlyD"/>
</dbReference>
<dbReference type="EMBL" id="FRBW01000001">
    <property type="protein sequence ID" value="SHL22809.1"/>
    <property type="molecule type" value="Genomic_DNA"/>
</dbReference>
<evidence type="ECO:0000259" key="11">
    <source>
        <dbReference type="Pfam" id="PF25994"/>
    </source>
</evidence>
<dbReference type="InterPro" id="IPR050739">
    <property type="entry name" value="MFP"/>
</dbReference>
<keyword evidence="10" id="KW-0175">Coiled coil</keyword>
<sequence length="438" mass="48003">MSASHVPEEGDTTLRASLRRHFLISFVLCVALFGGGIVWASTQNISGAVVASGKVAVESNIKQVQHREGGIVKEIYVQDGDVVEAGNLVLKLDDTVTKANLAVVNKQISELTAQEARLAAERDGLAEISFSNSVRGGSSVAELTGVQRLLFDARRASLAGRKQQFEEQILQFEKQIEGLTAQLSAKAQEIDLVAVELNDLGGLLDKQLVSKSRVTALKRESARLQGEYGSFVSQIAQAKEAISERRILSLQLDEGFRAEVLEQLQEVRSRLAQLEEQKIAAADMLTRMDIRAPQTGYVHQLSVHTVHGVIAPGETVMLIVPQADQLIVEAKVRPIDIDQLGSRQVARIRFPGFDHRTTPELEGQVLTVSADTAEDQRTGVNFYSVRVLIDASELEKLKGKVLVPGMPAEVFLTTQERSVLSYLAKPLMDQVVHAMRER</sequence>
<keyword evidence="4 9" id="KW-1003">Cell membrane</keyword>
<evidence type="ECO:0000256" key="7">
    <source>
        <dbReference type="ARBA" id="ARBA00022989"/>
    </source>
</evidence>
<evidence type="ECO:0000313" key="14">
    <source>
        <dbReference type="Proteomes" id="UP000186002"/>
    </source>
</evidence>
<proteinExistence type="inferred from homology"/>
<feature type="domain" description="AprE-like beta-barrel" evidence="12">
    <location>
        <begin position="326"/>
        <end position="415"/>
    </location>
</feature>
<dbReference type="Pfam" id="PF25994">
    <property type="entry name" value="HH_AprE"/>
    <property type="match status" value="1"/>
</dbReference>
<evidence type="ECO:0000256" key="5">
    <source>
        <dbReference type="ARBA" id="ARBA00022519"/>
    </source>
</evidence>
<dbReference type="GO" id="GO:0005886">
    <property type="term" value="C:plasma membrane"/>
    <property type="evidence" value="ECO:0007669"/>
    <property type="project" value="UniProtKB-SubCell"/>
</dbReference>
<protein>
    <recommendedName>
        <fullName evidence="9">Membrane fusion protein (MFP) family protein</fullName>
    </recommendedName>
</protein>
<dbReference type="OrthoDB" id="9810980at2"/>
<keyword evidence="8 9" id="KW-0472">Membrane</keyword>
<dbReference type="GO" id="GO:0015031">
    <property type="term" value="P:protein transport"/>
    <property type="evidence" value="ECO:0007669"/>
    <property type="project" value="InterPro"/>
</dbReference>
<reference evidence="13 14" key="1">
    <citation type="submission" date="2016-11" db="EMBL/GenBank/DDBJ databases">
        <authorList>
            <person name="Jaros S."/>
            <person name="Januszkiewicz K."/>
            <person name="Wedrychowicz H."/>
        </authorList>
    </citation>
    <scope>NUCLEOTIDE SEQUENCE [LARGE SCALE GENOMIC DNA]</scope>
    <source>
        <strain evidence="13 14">DSM 22153</strain>
    </source>
</reference>
<dbReference type="PANTHER" id="PTHR30386:SF17">
    <property type="entry name" value="ALKALINE PROTEASE SECRETION PROTEIN APRE"/>
    <property type="match status" value="1"/>
</dbReference>
<evidence type="ECO:0000256" key="4">
    <source>
        <dbReference type="ARBA" id="ARBA00022475"/>
    </source>
</evidence>
<evidence type="ECO:0000256" key="1">
    <source>
        <dbReference type="ARBA" id="ARBA00004377"/>
    </source>
</evidence>
<comment type="subcellular location">
    <subcellularLocation>
        <location evidence="1 9">Cell inner membrane</location>
        <topology evidence="1 9">Single-pass membrane protein</topology>
    </subcellularLocation>
</comment>
<dbReference type="NCBIfam" id="TIGR01843">
    <property type="entry name" value="type_I_hlyD"/>
    <property type="match status" value="1"/>
</dbReference>
<name>A0A1M6YXN6_9HYPH</name>
<dbReference type="Proteomes" id="UP000186002">
    <property type="component" value="Unassembled WGS sequence"/>
</dbReference>
<keyword evidence="7 9" id="KW-1133">Transmembrane helix</keyword>
<feature type="coiled-coil region" evidence="10">
    <location>
        <begin position="257"/>
        <end position="284"/>
    </location>
</feature>
<dbReference type="Gene3D" id="2.40.30.170">
    <property type="match status" value="1"/>
</dbReference>
<accession>A0A1M6YXN6</accession>
<dbReference type="AlphaFoldDB" id="A0A1M6YXN6"/>
<evidence type="ECO:0000256" key="2">
    <source>
        <dbReference type="ARBA" id="ARBA00009477"/>
    </source>
</evidence>
<feature type="coiled-coil region" evidence="10">
    <location>
        <begin position="155"/>
        <end position="189"/>
    </location>
</feature>
<gene>
    <name evidence="13" type="ORF">SAMN05444272_0064</name>
</gene>
<evidence type="ECO:0000259" key="12">
    <source>
        <dbReference type="Pfam" id="PF26002"/>
    </source>
</evidence>
<keyword evidence="14" id="KW-1185">Reference proteome</keyword>
<keyword evidence="6 9" id="KW-0812">Transmembrane</keyword>
<evidence type="ECO:0000256" key="10">
    <source>
        <dbReference type="SAM" id="Coils"/>
    </source>
</evidence>
<evidence type="ECO:0000256" key="8">
    <source>
        <dbReference type="ARBA" id="ARBA00023136"/>
    </source>
</evidence>
<dbReference type="InterPro" id="IPR058781">
    <property type="entry name" value="HH_AprE-like"/>
</dbReference>
<comment type="similarity">
    <text evidence="2 9">Belongs to the membrane fusion protein (MFP) (TC 8.A.1) family.</text>
</comment>
<dbReference type="STRING" id="735517.SAMN05444272_0064"/>
<dbReference type="Gene3D" id="2.40.50.100">
    <property type="match status" value="1"/>
</dbReference>
<organism evidence="13 14">
    <name type="scientific">Roseibium suaedae</name>
    <dbReference type="NCBI Taxonomy" id="735517"/>
    <lineage>
        <taxon>Bacteria</taxon>
        <taxon>Pseudomonadati</taxon>
        <taxon>Pseudomonadota</taxon>
        <taxon>Alphaproteobacteria</taxon>
        <taxon>Hyphomicrobiales</taxon>
        <taxon>Stappiaceae</taxon>
        <taxon>Roseibium</taxon>
    </lineage>
</organism>
<keyword evidence="5 9" id="KW-0997">Cell inner membrane</keyword>
<evidence type="ECO:0000256" key="9">
    <source>
        <dbReference type="RuleBase" id="RU365093"/>
    </source>
</evidence>
<evidence type="ECO:0000256" key="6">
    <source>
        <dbReference type="ARBA" id="ARBA00022692"/>
    </source>
</evidence>
<feature type="transmembrane region" description="Helical" evidence="9">
    <location>
        <begin position="21"/>
        <end position="40"/>
    </location>
</feature>
<dbReference type="Pfam" id="PF26002">
    <property type="entry name" value="Beta-barrel_AprE"/>
    <property type="match status" value="1"/>
</dbReference>
<keyword evidence="3 9" id="KW-0813">Transport</keyword>
<dbReference type="RefSeq" id="WP_073007299.1">
    <property type="nucleotide sequence ID" value="NZ_FRBW01000001.1"/>
</dbReference>
<dbReference type="InterPro" id="IPR058982">
    <property type="entry name" value="Beta-barrel_AprE"/>
</dbReference>
<evidence type="ECO:0000256" key="3">
    <source>
        <dbReference type="ARBA" id="ARBA00022448"/>
    </source>
</evidence>
<evidence type="ECO:0000313" key="13">
    <source>
        <dbReference type="EMBL" id="SHL22809.1"/>
    </source>
</evidence>
<dbReference type="PANTHER" id="PTHR30386">
    <property type="entry name" value="MEMBRANE FUSION SUBUNIT OF EMRAB-TOLC MULTIDRUG EFFLUX PUMP"/>
    <property type="match status" value="1"/>
</dbReference>
<feature type="domain" description="AprE-like long alpha-helical hairpin" evidence="11">
    <location>
        <begin position="98"/>
        <end position="283"/>
    </location>
</feature>
<dbReference type="PRINTS" id="PR01490">
    <property type="entry name" value="RTXTOXIND"/>
</dbReference>